<reference evidence="1 2" key="1">
    <citation type="journal article" date="2014" name="PLoS ONE">
        <title>Global Analysis of Gene Expression Profiles in Physic Nut (Jatropha curcas L.) Seedlings Exposed to Salt Stress.</title>
        <authorList>
            <person name="Zhang L."/>
            <person name="Zhang C."/>
            <person name="Wu P."/>
            <person name="Chen Y."/>
            <person name="Li M."/>
            <person name="Jiang H."/>
            <person name="Wu G."/>
        </authorList>
    </citation>
    <scope>NUCLEOTIDE SEQUENCE [LARGE SCALE GENOMIC DNA]</scope>
    <source>
        <strain evidence="2">cv. GZQX0401</strain>
        <tissue evidence="1">Young leaves</tissue>
    </source>
</reference>
<keyword evidence="2" id="KW-1185">Reference proteome</keyword>
<dbReference type="PANTHER" id="PTHR36388:SF1">
    <property type="entry name" value="OS02G0469000 PROTEIN"/>
    <property type="match status" value="1"/>
</dbReference>
<accession>A0A067JXV8</accession>
<dbReference type="OrthoDB" id="1894296at2759"/>
<dbReference type="PANTHER" id="PTHR36388">
    <property type="entry name" value="OS02G0469000 PROTEIN"/>
    <property type="match status" value="1"/>
</dbReference>
<evidence type="ECO:0000313" key="2">
    <source>
        <dbReference type="Proteomes" id="UP000027138"/>
    </source>
</evidence>
<evidence type="ECO:0000313" key="1">
    <source>
        <dbReference type="EMBL" id="KDP27643.1"/>
    </source>
</evidence>
<protein>
    <submittedName>
        <fullName evidence="1">Uncharacterized protein</fullName>
    </submittedName>
</protein>
<name>A0A067JXV8_JATCU</name>
<dbReference type="STRING" id="180498.A0A067JXV8"/>
<dbReference type="AlphaFoldDB" id="A0A067JXV8"/>
<sequence>MASSDDILEGSVSSILVESLKSNQTGDALSPEEICWVDSCLVKDPEVLDGDWSSMKDALTEILGLQSKSNDYYSTPETDIEMLHSAEPVTVNTSGRSDVNSVLINKETEPKDDNFLMEEETGISLLPTTSLGNAFLPNYREDNHREMESIGSGLDISYSAYQMEPLDDDWSSMKDALTKILGLHYYSTPGNNIEMLHSAESRTLNASGKTDFDFVLINKETETSNDDFLIKEETSISSSQTSPLENAFLPNYTEDNHREMESIDSELDVGYSAYQMEPSTRDIFRVWDLGIPPEEEDELVKQLNKALSESNVQLMPSTTDDSGASKDLIEESVDDLIAGLAEMSLS</sequence>
<gene>
    <name evidence="1" type="ORF">JCGZ_19648</name>
</gene>
<proteinExistence type="predicted"/>
<organism evidence="1 2">
    <name type="scientific">Jatropha curcas</name>
    <name type="common">Barbados nut</name>
    <dbReference type="NCBI Taxonomy" id="180498"/>
    <lineage>
        <taxon>Eukaryota</taxon>
        <taxon>Viridiplantae</taxon>
        <taxon>Streptophyta</taxon>
        <taxon>Embryophyta</taxon>
        <taxon>Tracheophyta</taxon>
        <taxon>Spermatophyta</taxon>
        <taxon>Magnoliopsida</taxon>
        <taxon>eudicotyledons</taxon>
        <taxon>Gunneridae</taxon>
        <taxon>Pentapetalae</taxon>
        <taxon>rosids</taxon>
        <taxon>fabids</taxon>
        <taxon>Malpighiales</taxon>
        <taxon>Euphorbiaceae</taxon>
        <taxon>Crotonoideae</taxon>
        <taxon>Jatropheae</taxon>
        <taxon>Jatropha</taxon>
    </lineage>
</organism>
<dbReference type="EMBL" id="KK914813">
    <property type="protein sequence ID" value="KDP27643.1"/>
    <property type="molecule type" value="Genomic_DNA"/>
</dbReference>
<dbReference type="Proteomes" id="UP000027138">
    <property type="component" value="Unassembled WGS sequence"/>
</dbReference>
<dbReference type="KEGG" id="jcu:105643839"/>